<feature type="non-terminal residue" evidence="1">
    <location>
        <position position="234"/>
    </location>
</feature>
<name>A0A383DW99_9ZZZZ</name>
<dbReference type="EMBL" id="UINC01220520">
    <property type="protein sequence ID" value="SVE48470.1"/>
    <property type="molecule type" value="Genomic_DNA"/>
</dbReference>
<dbReference type="InterPro" id="IPR009758">
    <property type="entry name" value="DUF1326"/>
</dbReference>
<organism evidence="1">
    <name type="scientific">marine metagenome</name>
    <dbReference type="NCBI Taxonomy" id="408172"/>
    <lineage>
        <taxon>unclassified sequences</taxon>
        <taxon>metagenomes</taxon>
        <taxon>ecological metagenomes</taxon>
    </lineage>
</organism>
<evidence type="ECO:0008006" key="2">
    <source>
        <dbReference type="Google" id="ProtNLM"/>
    </source>
</evidence>
<protein>
    <recommendedName>
        <fullName evidence="2">DUF1326 domain-containing protein</fullName>
    </recommendedName>
</protein>
<sequence length="234" mass="25726">MRLSIPCRMSLPPSDPHHTLYTTPLPLGCDGGGAYIVVNPLMHLTSAVLKRRQKMIRKINIIFVACAFEFMAAPSQAENDWAIDATLSGSCSCNAMCPCSLGSPPTQGFCEGSRLIEIKKGHYGGINLDGLGMVTTKSRGEWAKLYIDEAASDSQMNALVELLKLDETMRLGGNTEIISKEKVKISVERASDRVKFSVPASTVEIEMMEGLDGKPIKVDNLRRPFFDDYTQYKS</sequence>
<evidence type="ECO:0000313" key="1">
    <source>
        <dbReference type="EMBL" id="SVE48470.1"/>
    </source>
</evidence>
<dbReference type="Pfam" id="PF07040">
    <property type="entry name" value="DUF1326"/>
    <property type="match status" value="1"/>
</dbReference>
<proteinExistence type="predicted"/>
<gene>
    <name evidence="1" type="ORF">METZ01_LOCUS501324</name>
</gene>
<dbReference type="AlphaFoldDB" id="A0A383DW99"/>
<reference evidence="1" key="1">
    <citation type="submission" date="2018-05" db="EMBL/GenBank/DDBJ databases">
        <authorList>
            <person name="Lanie J.A."/>
            <person name="Ng W.-L."/>
            <person name="Kazmierczak K.M."/>
            <person name="Andrzejewski T.M."/>
            <person name="Davidsen T.M."/>
            <person name="Wayne K.J."/>
            <person name="Tettelin H."/>
            <person name="Glass J.I."/>
            <person name="Rusch D."/>
            <person name="Podicherti R."/>
            <person name="Tsui H.-C.T."/>
            <person name="Winkler M.E."/>
        </authorList>
    </citation>
    <scope>NUCLEOTIDE SEQUENCE</scope>
</reference>
<accession>A0A383DW99</accession>